<reference evidence="1 2" key="1">
    <citation type="submission" date="2019-01" db="EMBL/GenBank/DDBJ databases">
        <title>Draft genome sequences of Macrococcus caseolyticus, Macrococcus canis, Macrococcus bohemicus and Macrococcus goetzii.</title>
        <authorList>
            <person name="Mazhar S."/>
            <person name="Altermann E."/>
            <person name="Hill C."/>
            <person name="Mcauliffe O."/>
        </authorList>
    </citation>
    <scope>NUCLEOTIDE SEQUENCE [LARGE SCALE GENOMIC DNA]</scope>
    <source>
        <strain evidence="1 2">DPC7162</strain>
    </source>
</reference>
<evidence type="ECO:0000313" key="2">
    <source>
        <dbReference type="Proteomes" id="UP000294865"/>
    </source>
</evidence>
<gene>
    <name evidence="1" type="ORF">ETI04_08280</name>
</gene>
<comment type="caution">
    <text evidence="1">The sequence shown here is derived from an EMBL/GenBank/DDBJ whole genome shotgun (WGS) entry which is preliminary data.</text>
</comment>
<protein>
    <submittedName>
        <fullName evidence="1">Uncharacterized protein</fullName>
    </submittedName>
</protein>
<accession>A0A4R6C4Q5</accession>
<sequence length="89" mass="10835">MYVSYYERVYSVVNKYIESLRNLLHNEYIHRIKKEYIMTKDSLEEIKVKLNDFMETIDSVDPEKTDIHDIDEWLALLDQLEQKVKSIKH</sequence>
<evidence type="ECO:0000313" key="1">
    <source>
        <dbReference type="EMBL" id="TDM16683.1"/>
    </source>
</evidence>
<dbReference type="NCBIfam" id="NF040878">
    <property type="entry name" value="SE1561_fam"/>
    <property type="match status" value="1"/>
</dbReference>
<name>A0A4R6C4Q5_9STAP</name>
<dbReference type="Proteomes" id="UP000294865">
    <property type="component" value="Unassembled WGS sequence"/>
</dbReference>
<dbReference type="EMBL" id="SDQG01000004">
    <property type="protein sequence ID" value="TDM16683.1"/>
    <property type="molecule type" value="Genomic_DNA"/>
</dbReference>
<dbReference type="InterPro" id="IPR047670">
    <property type="entry name" value="YfjT-like"/>
</dbReference>
<organism evidence="1 2">
    <name type="scientific">Macrococcoides canis</name>
    <dbReference type="NCBI Taxonomy" id="1855823"/>
    <lineage>
        <taxon>Bacteria</taxon>
        <taxon>Bacillati</taxon>
        <taxon>Bacillota</taxon>
        <taxon>Bacilli</taxon>
        <taxon>Bacillales</taxon>
        <taxon>Staphylococcaceae</taxon>
        <taxon>Macrococcoides</taxon>
    </lineage>
</organism>
<proteinExistence type="predicted"/>
<dbReference type="AlphaFoldDB" id="A0A4R6C4Q5"/>